<organism evidence="1 2">
    <name type="scientific">Corynebacterium humireducens NBRC 106098 = DSM 45392</name>
    <dbReference type="NCBI Taxonomy" id="1223515"/>
    <lineage>
        <taxon>Bacteria</taxon>
        <taxon>Bacillati</taxon>
        <taxon>Actinomycetota</taxon>
        <taxon>Actinomycetes</taxon>
        <taxon>Mycobacteriales</taxon>
        <taxon>Corynebacteriaceae</taxon>
        <taxon>Corynebacterium</taxon>
    </lineage>
</organism>
<reference evidence="1 2" key="1">
    <citation type="submission" date="2013-04" db="EMBL/GenBank/DDBJ databases">
        <title>Complete genome sequence of Corynebacterium humireducens DSM 45392(T), isolated from a wastewater-fed microbial fuel cell.</title>
        <authorList>
            <person name="Ruckert C."/>
            <person name="Albersmeier A."/>
            <person name="Kalinowski J."/>
        </authorList>
    </citation>
    <scope>NUCLEOTIDE SEQUENCE [LARGE SCALE GENOMIC DNA]</scope>
    <source>
        <strain evidence="2">MFC-5</strain>
    </source>
</reference>
<sequence>MTITPFSHVLSSALVEALEQHTDHLPGDKIYGATLVRTEETLLPWFAVLADLGDSDGPGADASPVARWCPERSGIALRTPRLTEVCALFDAHLDAAPALARALGSHDVRQTFARLGAEPILYIFDRRADGEGTIEPGTFGSLNAGRESEPYYLQAARLFAA</sequence>
<protein>
    <submittedName>
        <fullName evidence="1">Uncharacterized protein</fullName>
    </submittedName>
</protein>
<dbReference type="OrthoDB" id="4409500at2"/>
<dbReference type="KEGG" id="chm:B842_02105"/>
<dbReference type="RefSeq" id="WP_040084928.1">
    <property type="nucleotide sequence ID" value="NZ_BCSU01000004.1"/>
</dbReference>
<evidence type="ECO:0000313" key="1">
    <source>
        <dbReference type="EMBL" id="AJE32274.1"/>
    </source>
</evidence>
<dbReference type="STRING" id="1223515.B842_02105"/>
<keyword evidence="2" id="KW-1185">Reference proteome</keyword>
<dbReference type="EMBL" id="CP005286">
    <property type="protein sequence ID" value="AJE32274.1"/>
    <property type="molecule type" value="Genomic_DNA"/>
</dbReference>
<accession>A0A0B5D961</accession>
<dbReference type="AlphaFoldDB" id="A0A0B5D961"/>
<dbReference type="Proteomes" id="UP000031524">
    <property type="component" value="Chromosome"/>
</dbReference>
<proteinExistence type="predicted"/>
<evidence type="ECO:0000313" key="2">
    <source>
        <dbReference type="Proteomes" id="UP000031524"/>
    </source>
</evidence>
<gene>
    <name evidence="1" type="ORF">B842_02105</name>
</gene>
<dbReference type="HOGENOM" id="CLU_1583742_0_0_11"/>
<name>A0A0B5D961_9CORY</name>